<sequence>MKALTRQKETLSVGLNNRPVIRRFALRTFLTAVVLSLPLPSVAHANSASHEERNNANNTASAEVSPRLCKDVSLQVLGSGGPELDDGRSSSAYLIWIDEKARVLIDAGSGSSVQFGASGAQFETLNAILLSHLHTDHAADLPSFIKGGYFTERDTDLLVIGPDGNDVMPSTEDYIASLLGKEGAFRYLSSYTIKGKDDYAILPKSVNNAFLKTPFDHKIDNEVSIEAIAVNHGPIPALAWKVNAKGCELVFSGDTNDEEGHLAKFAKNADLLVLHNAIDDSAPQAAKNLHMTPTQLIDIAKRSEAKRIVLSHFMQRSEPGIDALTEAMTVIAPGRVYAAQDLMNITLNE</sequence>
<evidence type="ECO:0000256" key="1">
    <source>
        <dbReference type="ARBA" id="ARBA00022801"/>
    </source>
</evidence>
<dbReference type="RefSeq" id="WP_105932486.1">
    <property type="nucleotide sequence ID" value="NZ_PVNO01000031.1"/>
</dbReference>
<dbReference type="Pfam" id="PF12706">
    <property type="entry name" value="Lactamase_B_2"/>
    <property type="match status" value="1"/>
</dbReference>
<proteinExistence type="predicted"/>
<dbReference type="InterPro" id="IPR001279">
    <property type="entry name" value="Metallo-B-lactamas"/>
</dbReference>
<keyword evidence="1" id="KW-0378">Hydrolase</keyword>
<dbReference type="Gene3D" id="3.60.15.10">
    <property type="entry name" value="Ribonuclease Z/Hydroxyacylglutathione hydrolase-like"/>
    <property type="match status" value="1"/>
</dbReference>
<accession>A0ABX5CIS1</accession>
<feature type="signal peptide" evidence="2">
    <location>
        <begin position="1"/>
        <end position="45"/>
    </location>
</feature>
<feature type="chain" id="PRO_5046797600" evidence="2">
    <location>
        <begin position="46"/>
        <end position="349"/>
    </location>
</feature>
<evidence type="ECO:0000256" key="2">
    <source>
        <dbReference type="SAM" id="SignalP"/>
    </source>
</evidence>
<dbReference type="PANTHER" id="PTHR46018">
    <property type="entry name" value="ZINC PHOSPHODIESTERASE ELAC PROTEIN 1"/>
    <property type="match status" value="1"/>
</dbReference>
<keyword evidence="5" id="KW-1185">Reference proteome</keyword>
<dbReference type="SMART" id="SM00849">
    <property type="entry name" value="Lactamase_B"/>
    <property type="match status" value="1"/>
</dbReference>
<evidence type="ECO:0000313" key="5">
    <source>
        <dbReference type="Proteomes" id="UP000239539"/>
    </source>
</evidence>
<comment type="caution">
    <text evidence="4">The sequence shown here is derived from an EMBL/GenBank/DDBJ whole genome shotgun (WGS) entry which is preliminary data.</text>
</comment>
<dbReference type="Proteomes" id="UP000239539">
    <property type="component" value="Unassembled WGS sequence"/>
</dbReference>
<protein>
    <submittedName>
        <fullName evidence="4">MBL fold metallo-hydrolase</fullName>
    </submittedName>
</protein>
<dbReference type="InterPro" id="IPR044094">
    <property type="entry name" value="AtsA-like_MBL-fold"/>
</dbReference>
<keyword evidence="2" id="KW-0732">Signal</keyword>
<evidence type="ECO:0000313" key="4">
    <source>
        <dbReference type="EMBL" id="PRO67463.1"/>
    </source>
</evidence>
<evidence type="ECO:0000259" key="3">
    <source>
        <dbReference type="SMART" id="SM00849"/>
    </source>
</evidence>
<reference evidence="5" key="1">
    <citation type="journal article" date="2020" name="Int. J. Syst. Evol. Microbiol.">
        <title>Alteromonas alba sp. nov., a marine bacterium isolated from the seawater of the West Pacific Ocean.</title>
        <authorList>
            <person name="Sun C."/>
            <person name="Wu Y.-H."/>
            <person name="Xamxidin M."/>
            <person name="Cheng H."/>
            <person name="Xu X.-W."/>
        </authorList>
    </citation>
    <scope>NUCLEOTIDE SEQUENCE [LARGE SCALE GENOMIC DNA]</scope>
    <source>
        <strain evidence="5">9a2</strain>
    </source>
</reference>
<dbReference type="PANTHER" id="PTHR46018:SF2">
    <property type="entry name" value="ZINC PHOSPHODIESTERASE ELAC PROTEIN 1"/>
    <property type="match status" value="1"/>
</dbReference>
<name>A0ABX5CIS1_9ALTE</name>
<dbReference type="SUPFAM" id="SSF56281">
    <property type="entry name" value="Metallo-hydrolase/oxidoreductase"/>
    <property type="match status" value="1"/>
</dbReference>
<dbReference type="CDD" id="cd07719">
    <property type="entry name" value="arylsulfatase_AtsA-like_MBL-fold"/>
    <property type="match status" value="1"/>
</dbReference>
<gene>
    <name evidence="4" type="ORF">C6Y39_17375</name>
</gene>
<dbReference type="EMBL" id="PVNO01000031">
    <property type="protein sequence ID" value="PRO67463.1"/>
    <property type="molecule type" value="Genomic_DNA"/>
</dbReference>
<feature type="domain" description="Metallo-beta-lactamase" evidence="3">
    <location>
        <begin position="89"/>
        <end position="312"/>
    </location>
</feature>
<dbReference type="InterPro" id="IPR036866">
    <property type="entry name" value="RibonucZ/Hydroxyglut_hydro"/>
</dbReference>
<organism evidence="4 5">
    <name type="scientific">Alteromonas gracilis</name>
    <dbReference type="NCBI Taxonomy" id="1479524"/>
    <lineage>
        <taxon>Bacteria</taxon>
        <taxon>Pseudomonadati</taxon>
        <taxon>Pseudomonadota</taxon>
        <taxon>Gammaproteobacteria</taxon>
        <taxon>Alteromonadales</taxon>
        <taxon>Alteromonadaceae</taxon>
        <taxon>Alteromonas/Salinimonas group</taxon>
        <taxon>Alteromonas</taxon>
    </lineage>
</organism>